<dbReference type="PANTHER" id="PTHR12274">
    <property type="entry name" value="GRANULIN"/>
    <property type="match status" value="1"/>
</dbReference>
<dbReference type="SUPFAM" id="SSF57277">
    <property type="entry name" value="Granulin repeat"/>
    <property type="match status" value="5"/>
</dbReference>
<dbReference type="OrthoDB" id="5854875at2759"/>
<dbReference type="PANTHER" id="PTHR12274:SF3">
    <property type="entry name" value="PROGRANULIN"/>
    <property type="match status" value="1"/>
</dbReference>
<feature type="signal peptide" evidence="5">
    <location>
        <begin position="1"/>
        <end position="23"/>
    </location>
</feature>
<keyword evidence="4" id="KW-1015">Disulfide bond</keyword>
<evidence type="ECO:0000256" key="4">
    <source>
        <dbReference type="ARBA" id="ARBA00023157"/>
    </source>
</evidence>
<evidence type="ECO:0000256" key="5">
    <source>
        <dbReference type="SAM" id="SignalP"/>
    </source>
</evidence>
<feature type="domain" description="Granulins" evidence="6">
    <location>
        <begin position="238"/>
        <end position="251"/>
    </location>
</feature>
<feature type="domain" description="Granulins" evidence="6">
    <location>
        <begin position="510"/>
        <end position="523"/>
    </location>
</feature>
<sequence>MACRVTLPFILLSVCFISSSCQSSDCDNSSYCRTKGGVSQNCPYKDGVCCGDDRHCCPKGTVCDIEGQRCKVTNGESFSIRSLIQCPKTSWNDGFRSVQLVDPSNARSPVLCPDRKAACPDRSTCCPMIGGWGCCEHPNGVCCSDHSHCCPQGYQCDTAKASCIPSNRVSNFMYGFLSMLSRLPTLHQAQTVDSQFPPLARTYEMCEDHRYQCPRGTSCCPTQSGSYACCPMPDAVCCSDGIHCCPKDTICDMASGQCLGSSIKVAAVVPIRPHDPVIIPMVDPQACPDAKYSCLNNQTCCQLKSGEWGCCPIPQAVCCSDQEHCCPSGFHCDTARGMCVRGSLVTTVPSASVKQVCPDPEWQCDDNTTCCELGNKEWGCCDMPNAVCCEDKAHCCPENYQCDIKRNLCTKADATSFLFTGIQTPVKKLRCTTDGFHCPEHTVCNSQSGDCVPDTRGQMTWFRKIPALSTETVGSVVCPNSRWKCPNNSTCCLGLSGSWSCCPIPEAVCCADRLHCCPHGYRCGNETQTCVLDTQPHKEPAIHADSASSVVHKSEILRLNSTPMVCPGAHMQCPEDSTCCEMIDGSWGCCPSKNAVCCSDGLHCCPEDYVCSAVDSSCIRKSTIEPILKLPPSTQDTICPDKRSYCIDHQSCCPLINGDFGCCPLANGTCCEDRTHCCPEGSVCATEPGECVRPTATGLRSSRVPARRMNPVSESSTPLDDALLPVLFRTFVPGQVVRTGWCSECGPNGYCCPNALGQHNRMCCDKAGATKSRPAWLDPRLLLTYFRQYKSVRWTICPDHKRACRLDEQCCPSAEQGFVCAPRMATCCSRIADSYCPKESHCSVNGALCHLGDGA</sequence>
<accession>A0A504YH11</accession>
<dbReference type="Gene3D" id="2.10.25.160">
    <property type="entry name" value="Granulin"/>
    <property type="match status" value="8"/>
</dbReference>
<dbReference type="InterPro" id="IPR000118">
    <property type="entry name" value="Granulin"/>
</dbReference>
<gene>
    <name evidence="7" type="ORF">FGIG_02755</name>
</gene>
<dbReference type="InterPro" id="IPR039036">
    <property type="entry name" value="Granulin_fam"/>
</dbReference>
<proteinExistence type="inferred from homology"/>
<evidence type="ECO:0000313" key="7">
    <source>
        <dbReference type="EMBL" id="TPP59761.1"/>
    </source>
</evidence>
<dbReference type="SMART" id="SM00277">
    <property type="entry name" value="GRAN"/>
    <property type="match status" value="8"/>
</dbReference>
<organism evidence="7 8">
    <name type="scientific">Fasciola gigantica</name>
    <name type="common">Giant liver fluke</name>
    <dbReference type="NCBI Taxonomy" id="46835"/>
    <lineage>
        <taxon>Eukaryota</taxon>
        <taxon>Metazoa</taxon>
        <taxon>Spiralia</taxon>
        <taxon>Lophotrochozoa</taxon>
        <taxon>Platyhelminthes</taxon>
        <taxon>Trematoda</taxon>
        <taxon>Digenea</taxon>
        <taxon>Plagiorchiida</taxon>
        <taxon>Echinostomata</taxon>
        <taxon>Echinostomatoidea</taxon>
        <taxon>Fasciolidae</taxon>
        <taxon>Fasciola</taxon>
    </lineage>
</organism>
<keyword evidence="8" id="KW-1185">Reference proteome</keyword>
<feature type="domain" description="Granulins" evidence="6">
    <location>
        <begin position="598"/>
        <end position="611"/>
    </location>
</feature>
<evidence type="ECO:0000256" key="3">
    <source>
        <dbReference type="ARBA" id="ARBA00022525"/>
    </source>
</evidence>
<dbReference type="Proteomes" id="UP000316759">
    <property type="component" value="Unassembled WGS sequence"/>
</dbReference>
<protein>
    <recommendedName>
        <fullName evidence="6">Granulins domain-containing protein</fullName>
    </recommendedName>
</protein>
<dbReference type="PROSITE" id="PS00799">
    <property type="entry name" value="GRANULINS"/>
    <property type="match status" value="8"/>
</dbReference>
<evidence type="ECO:0000313" key="8">
    <source>
        <dbReference type="Proteomes" id="UP000316759"/>
    </source>
</evidence>
<name>A0A504YH11_FASGI</name>
<dbReference type="STRING" id="46835.A0A504YH11"/>
<dbReference type="PROSITE" id="PS51257">
    <property type="entry name" value="PROKAR_LIPOPROTEIN"/>
    <property type="match status" value="1"/>
</dbReference>
<dbReference type="InterPro" id="IPR037277">
    <property type="entry name" value="Granulin_sf"/>
</dbReference>
<feature type="domain" description="Granulins" evidence="6">
    <location>
        <begin position="389"/>
        <end position="402"/>
    </location>
</feature>
<reference evidence="7 8" key="1">
    <citation type="submission" date="2019-04" db="EMBL/GenBank/DDBJ databases">
        <title>Annotation for the trematode Fasciola gigantica.</title>
        <authorList>
            <person name="Choi Y.-J."/>
        </authorList>
    </citation>
    <scope>NUCLEOTIDE SEQUENCE [LARGE SCALE GENOMIC DNA]</scope>
    <source>
        <strain evidence="7">Uganda_cow_1</strain>
    </source>
</reference>
<dbReference type="EMBL" id="SUNJ01010284">
    <property type="protein sequence ID" value="TPP59761.1"/>
    <property type="molecule type" value="Genomic_DNA"/>
</dbReference>
<evidence type="ECO:0000259" key="6">
    <source>
        <dbReference type="PROSITE" id="PS00799"/>
    </source>
</evidence>
<feature type="domain" description="Granulins" evidence="6">
    <location>
        <begin position="143"/>
        <end position="156"/>
    </location>
</feature>
<evidence type="ECO:0000256" key="1">
    <source>
        <dbReference type="ARBA" id="ARBA00004613"/>
    </source>
</evidence>
<evidence type="ECO:0000256" key="2">
    <source>
        <dbReference type="ARBA" id="ARBA00010093"/>
    </source>
</evidence>
<feature type="chain" id="PRO_5021413650" description="Granulins domain-containing protein" evidence="5">
    <location>
        <begin position="24"/>
        <end position="855"/>
    </location>
</feature>
<dbReference type="AlphaFoldDB" id="A0A504YH11"/>
<feature type="domain" description="Granulins" evidence="6">
    <location>
        <begin position="671"/>
        <end position="684"/>
    </location>
</feature>
<comment type="subcellular location">
    <subcellularLocation>
        <location evidence="1">Secreted</location>
    </subcellularLocation>
</comment>
<comment type="caution">
    <text evidence="7">The sequence shown here is derived from an EMBL/GenBank/DDBJ whole genome shotgun (WGS) entry which is preliminary data.</text>
</comment>
<dbReference type="GO" id="GO:0005576">
    <property type="term" value="C:extracellular region"/>
    <property type="evidence" value="ECO:0007669"/>
    <property type="project" value="UniProtKB-SubCell"/>
</dbReference>
<keyword evidence="5" id="KW-0732">Signal</keyword>
<feature type="domain" description="Granulins" evidence="6">
    <location>
        <begin position="319"/>
        <end position="332"/>
    </location>
</feature>
<feature type="domain" description="Granulins" evidence="6">
    <location>
        <begin position="50"/>
        <end position="63"/>
    </location>
</feature>
<comment type="similarity">
    <text evidence="2">Belongs to the granulin family.</text>
</comment>
<dbReference type="Pfam" id="PF00396">
    <property type="entry name" value="Granulin"/>
    <property type="match status" value="8"/>
</dbReference>
<keyword evidence="3" id="KW-0964">Secreted</keyword>